<dbReference type="SUPFAM" id="SSF117074">
    <property type="entry name" value="Hypothetical protein PA1324"/>
    <property type="match status" value="1"/>
</dbReference>
<protein>
    <recommendedName>
        <fullName evidence="3">Carboxypeptidase family protein</fullName>
    </recommendedName>
</protein>
<evidence type="ECO:0000313" key="2">
    <source>
        <dbReference type="Proteomes" id="UP001216139"/>
    </source>
</evidence>
<dbReference type="EMBL" id="CP117167">
    <property type="protein sequence ID" value="WCT13572.1"/>
    <property type="molecule type" value="Genomic_DNA"/>
</dbReference>
<sequence length="152" mass="16633">MKAGDKMVNNKCDIVSIQQQNSSRITITNGVWGTVSLLQGNCMPTTDKNSTCSQCPVEREVRIYNYTTIQDIVPADDNPALAKSFKTQLIKTVMADERGFYQADLPEGKYTIVVVEDGKLYAPTFDGNGGLSSVAVKPGRVNFNLVLNHALD</sequence>
<organism evidence="1 2">
    <name type="scientific">Mucilaginibacter jinjuensis</name>
    <dbReference type="NCBI Taxonomy" id="1176721"/>
    <lineage>
        <taxon>Bacteria</taxon>
        <taxon>Pseudomonadati</taxon>
        <taxon>Bacteroidota</taxon>
        <taxon>Sphingobacteriia</taxon>
        <taxon>Sphingobacteriales</taxon>
        <taxon>Sphingobacteriaceae</taxon>
        <taxon>Mucilaginibacter</taxon>
    </lineage>
</organism>
<gene>
    <name evidence="1" type="ORF">PQO05_06430</name>
</gene>
<name>A0ABY7TD70_9SPHI</name>
<keyword evidence="2" id="KW-1185">Reference proteome</keyword>
<evidence type="ECO:0000313" key="1">
    <source>
        <dbReference type="EMBL" id="WCT13572.1"/>
    </source>
</evidence>
<reference evidence="1 2" key="1">
    <citation type="submission" date="2023-02" db="EMBL/GenBank/DDBJ databases">
        <title>Genome sequence of Mucilaginibacter jinjuensis strain KACC 16571.</title>
        <authorList>
            <person name="Kim S."/>
            <person name="Heo J."/>
            <person name="Kwon S.-W."/>
        </authorList>
    </citation>
    <scope>NUCLEOTIDE SEQUENCE [LARGE SCALE GENOMIC DNA]</scope>
    <source>
        <strain evidence="1 2">KACC 16571</strain>
    </source>
</reference>
<dbReference type="RefSeq" id="WP_273631881.1">
    <property type="nucleotide sequence ID" value="NZ_CP117167.1"/>
</dbReference>
<dbReference type="Proteomes" id="UP001216139">
    <property type="component" value="Chromosome"/>
</dbReference>
<proteinExistence type="predicted"/>
<evidence type="ECO:0008006" key="3">
    <source>
        <dbReference type="Google" id="ProtNLM"/>
    </source>
</evidence>
<accession>A0ABY7TD70</accession>